<evidence type="ECO:0000313" key="3">
    <source>
        <dbReference type="Proteomes" id="UP000249056"/>
    </source>
</evidence>
<dbReference type="InterPro" id="IPR036866">
    <property type="entry name" value="RibonucZ/Hydroxyglut_hydro"/>
</dbReference>
<evidence type="ECO:0000313" key="2">
    <source>
        <dbReference type="EMBL" id="RAL67994.1"/>
    </source>
</evidence>
<dbReference type="Gene3D" id="3.60.15.10">
    <property type="entry name" value="Ribonuclease Z/Hydroxyacylglutathione hydrolase-like"/>
    <property type="match status" value="1"/>
</dbReference>
<reference evidence="2 3" key="1">
    <citation type="submission" date="2018-06" db="EMBL/GenBank/DDBJ databases">
        <title>Genome Sequence of the Brown Rot Fungal Pathogen Monilinia fructigena.</title>
        <authorList>
            <person name="Landi L."/>
            <person name="De Miccolis Angelini R.M."/>
            <person name="Pollastro S."/>
            <person name="Abate D."/>
            <person name="Faretra F."/>
            <person name="Romanazzi G."/>
        </authorList>
    </citation>
    <scope>NUCLEOTIDE SEQUENCE [LARGE SCALE GENOMIC DNA]</scope>
    <source>
        <strain evidence="2 3">Mfrg269</strain>
    </source>
</reference>
<evidence type="ECO:0000259" key="1">
    <source>
        <dbReference type="Pfam" id="PF00753"/>
    </source>
</evidence>
<dbReference type="Pfam" id="PF00753">
    <property type="entry name" value="Lactamase_B"/>
    <property type="match status" value="1"/>
</dbReference>
<comment type="caution">
    <text evidence="2">The sequence shown here is derived from an EMBL/GenBank/DDBJ whole genome shotgun (WGS) entry which is preliminary data.</text>
</comment>
<dbReference type="Proteomes" id="UP000249056">
    <property type="component" value="Unassembled WGS sequence"/>
</dbReference>
<dbReference type="OrthoDB" id="3341310at2759"/>
<sequence>MHNTHFRIQFIQIPGHTPDSLAWCDIEEHYLFIGDTLYTRQREPVIPESPKKEGQNPDLPSNQAAIIFPEEGGNWIQYISSLKLLSSFTKHRNLELIRLHKLNETAAPRVRLACGHSTYAVDAEEMIVEVQALFWRIIAGKVEVKGTDVIRGVIHDY</sequence>
<feature type="domain" description="Metallo-beta-lactamase" evidence="1">
    <location>
        <begin position="6"/>
        <end position="83"/>
    </location>
</feature>
<protein>
    <recommendedName>
        <fullName evidence="1">Metallo-beta-lactamase domain-containing protein</fullName>
    </recommendedName>
</protein>
<proteinExistence type="predicted"/>
<dbReference type="SUPFAM" id="SSF56281">
    <property type="entry name" value="Metallo-hydrolase/oxidoreductase"/>
    <property type="match status" value="1"/>
</dbReference>
<dbReference type="AlphaFoldDB" id="A0A395J798"/>
<keyword evidence="3" id="KW-1185">Reference proteome</keyword>
<accession>A0A395J798</accession>
<dbReference type="EMBL" id="QKRW01000002">
    <property type="protein sequence ID" value="RAL67994.1"/>
    <property type="molecule type" value="Genomic_DNA"/>
</dbReference>
<organism evidence="2 3">
    <name type="scientific">Monilinia fructigena</name>
    <dbReference type="NCBI Taxonomy" id="38457"/>
    <lineage>
        <taxon>Eukaryota</taxon>
        <taxon>Fungi</taxon>
        <taxon>Dikarya</taxon>
        <taxon>Ascomycota</taxon>
        <taxon>Pezizomycotina</taxon>
        <taxon>Leotiomycetes</taxon>
        <taxon>Helotiales</taxon>
        <taxon>Sclerotiniaceae</taxon>
        <taxon>Monilinia</taxon>
    </lineage>
</organism>
<name>A0A395J798_9HELO</name>
<dbReference type="InterPro" id="IPR001279">
    <property type="entry name" value="Metallo-B-lactamas"/>
</dbReference>
<gene>
    <name evidence="2" type="ORF">DID88_008718</name>
</gene>